<dbReference type="InterPro" id="IPR009719">
    <property type="entry name" value="GIP1_N"/>
</dbReference>
<feature type="region of interest" description="Disordered" evidence="1">
    <location>
        <begin position="592"/>
        <end position="678"/>
    </location>
</feature>
<comment type="caution">
    <text evidence="3">The sequence shown here is derived from an EMBL/GenBank/DDBJ whole genome shotgun (WGS) entry which is preliminary data.</text>
</comment>
<evidence type="ECO:0000256" key="1">
    <source>
        <dbReference type="SAM" id="MobiDB-lite"/>
    </source>
</evidence>
<dbReference type="Pfam" id="PF06972">
    <property type="entry name" value="GIP1_N"/>
    <property type="match status" value="1"/>
</dbReference>
<feature type="compositionally biased region" description="Basic and acidic residues" evidence="1">
    <location>
        <begin position="1"/>
        <end position="12"/>
    </location>
</feature>
<dbReference type="SUPFAM" id="SSF46934">
    <property type="entry name" value="UBA-like"/>
    <property type="match status" value="1"/>
</dbReference>
<keyword evidence="4" id="KW-1185">Reference proteome</keyword>
<protein>
    <recommendedName>
        <fullName evidence="2">GBF-interacting protein 1 N-terminal domain-containing protein</fullName>
    </recommendedName>
</protein>
<dbReference type="Proteomes" id="UP001443914">
    <property type="component" value="Unassembled WGS sequence"/>
</dbReference>
<name>A0AAW1KB29_SAPOF</name>
<feature type="region of interest" description="Disordered" evidence="1">
    <location>
        <begin position="206"/>
        <end position="234"/>
    </location>
</feature>
<evidence type="ECO:0000313" key="3">
    <source>
        <dbReference type="EMBL" id="KAK9714455.1"/>
    </source>
</evidence>
<feature type="compositionally biased region" description="Low complexity" evidence="1">
    <location>
        <begin position="600"/>
        <end position="637"/>
    </location>
</feature>
<sequence>MTQKMGSEREGDSNNNGEIPASCKKIIQSIKDILDTHIPEDDIYSMLHDFTIDPSDVVRRLLSQDTLHEVTSKREKRKEMNSGTESWSCGSTTQFGYSDYAAPCGKFVYKNENGPHVYTNRWPTAVSDTLSDTTMSVNAAESMLPTPKLSGFQSAWSGMTTGQLSMADIVKMGKTFEKPFSFMNTQHDLQMQPRLAILQNYASKVNPDTENAGHRHLPPTDDRPQYEEPPAASFSSVIEPYNHAYDRRFEEHEAVDDQTLDENSSANASGYDYDLRQHEVEDPYVSSMANYFEGISLSKDDENTKCDDDSPTVKIPDHLQAQTADFSRLSFGSFGSGMSVPFSGKFAATATYAPSVGHSIARNSEYYDAKYHRSVSEGTNAHRMGTTWGNFEPPSVSQVDMLKSEAPEVIQPNQYSFSSSTANYNFENKDQLNSSFTHLPTSSQMQGLPSLAGVMPYSNSLASASLTSNMQFPEPELAISGDSGFAQHLHMHPYSQHAVPTMEEYSFLLQNYPYLSSAAGNNTTYPQSLAAAMPPQHQNTPLSAADVRSGYSSFWNSNNDVPSNFPMNPPAAPSETTYMSYDDLLSSQYKDAIHPQQGPGSRTMSGVPSSSTSYYSLPRQNQQPAGIQQSQQQPSQQYRPLSGYPEYYHSQAGLSLEYQQQMSRDGGSQGQQQMWNNS</sequence>
<gene>
    <name evidence="3" type="ORF">RND81_06G095500</name>
</gene>
<feature type="region of interest" description="Disordered" evidence="1">
    <location>
        <begin position="253"/>
        <end position="272"/>
    </location>
</feature>
<reference evidence="3" key="1">
    <citation type="submission" date="2024-03" db="EMBL/GenBank/DDBJ databases">
        <title>WGS assembly of Saponaria officinalis var. Norfolk2.</title>
        <authorList>
            <person name="Jenkins J."/>
            <person name="Shu S."/>
            <person name="Grimwood J."/>
            <person name="Barry K."/>
            <person name="Goodstein D."/>
            <person name="Schmutz J."/>
            <person name="Leebens-Mack J."/>
            <person name="Osbourn A."/>
        </authorList>
    </citation>
    <scope>NUCLEOTIDE SEQUENCE [LARGE SCALE GENOMIC DNA]</scope>
    <source>
        <strain evidence="3">JIC</strain>
    </source>
</reference>
<accession>A0AAW1KB29</accession>
<evidence type="ECO:0000313" key="4">
    <source>
        <dbReference type="Proteomes" id="UP001443914"/>
    </source>
</evidence>
<dbReference type="PANTHER" id="PTHR46445">
    <property type="entry name" value="RNA POLYMERASE II DEGRADATION FACTOR-LIKE PROTEIN (DUF1296)"/>
    <property type="match status" value="1"/>
</dbReference>
<dbReference type="PANTHER" id="PTHR46445:SF3">
    <property type="entry name" value="RNA POLYMERASE II DEGRADATION FACTOR-LIKE PROTEIN (DUF1296)-RELATED"/>
    <property type="match status" value="1"/>
</dbReference>
<organism evidence="3 4">
    <name type="scientific">Saponaria officinalis</name>
    <name type="common">Common soapwort</name>
    <name type="synonym">Lychnis saponaria</name>
    <dbReference type="NCBI Taxonomy" id="3572"/>
    <lineage>
        <taxon>Eukaryota</taxon>
        <taxon>Viridiplantae</taxon>
        <taxon>Streptophyta</taxon>
        <taxon>Embryophyta</taxon>
        <taxon>Tracheophyta</taxon>
        <taxon>Spermatophyta</taxon>
        <taxon>Magnoliopsida</taxon>
        <taxon>eudicotyledons</taxon>
        <taxon>Gunneridae</taxon>
        <taxon>Pentapetalae</taxon>
        <taxon>Caryophyllales</taxon>
        <taxon>Caryophyllaceae</taxon>
        <taxon>Caryophylleae</taxon>
        <taxon>Saponaria</taxon>
    </lineage>
</organism>
<proteinExistence type="predicted"/>
<dbReference type="EMBL" id="JBDFQZ010000006">
    <property type="protein sequence ID" value="KAK9714455.1"/>
    <property type="molecule type" value="Genomic_DNA"/>
</dbReference>
<evidence type="ECO:0000259" key="2">
    <source>
        <dbReference type="Pfam" id="PF06972"/>
    </source>
</evidence>
<feature type="region of interest" description="Disordered" evidence="1">
    <location>
        <begin position="1"/>
        <end position="20"/>
    </location>
</feature>
<feature type="domain" description="GBF-interacting protein 1 N-terminal" evidence="2">
    <location>
        <begin position="19"/>
        <end position="79"/>
    </location>
</feature>
<dbReference type="InterPro" id="IPR009060">
    <property type="entry name" value="UBA-like_sf"/>
</dbReference>
<dbReference type="AlphaFoldDB" id="A0AAW1KB29"/>
<feature type="region of interest" description="Disordered" evidence="1">
    <location>
        <begin position="558"/>
        <end position="577"/>
    </location>
</feature>